<dbReference type="InterPro" id="IPR002577">
    <property type="entry name" value="HTH_HxlR"/>
</dbReference>
<dbReference type="InterPro" id="IPR036390">
    <property type="entry name" value="WH_DNA-bd_sf"/>
</dbReference>
<keyword evidence="3" id="KW-0804">Transcription</keyword>
<dbReference type="RefSeq" id="WP_234657670.1">
    <property type="nucleotide sequence ID" value="NZ_CP094997.1"/>
</dbReference>
<accession>A0A9X1THF4</accession>
<dbReference type="InterPro" id="IPR036388">
    <property type="entry name" value="WH-like_DNA-bd_sf"/>
</dbReference>
<dbReference type="Proteomes" id="UP001139000">
    <property type="component" value="Unassembled WGS sequence"/>
</dbReference>
<keyword evidence="6" id="KW-1185">Reference proteome</keyword>
<reference evidence="5" key="1">
    <citation type="submission" date="2021-12" db="EMBL/GenBank/DDBJ databases">
        <title>Novel species in genus Dyadobacter.</title>
        <authorList>
            <person name="Ma C."/>
        </authorList>
    </citation>
    <scope>NUCLEOTIDE SEQUENCE</scope>
    <source>
        <strain evidence="5">LJ419</strain>
    </source>
</reference>
<protein>
    <submittedName>
        <fullName evidence="5">Helix-turn-helix transcriptional regulator</fullName>
    </submittedName>
</protein>
<keyword evidence="2" id="KW-0238">DNA-binding</keyword>
<dbReference type="Pfam" id="PF01638">
    <property type="entry name" value="HxlR"/>
    <property type="match status" value="1"/>
</dbReference>
<dbReference type="AlphaFoldDB" id="A0A9X1THF4"/>
<dbReference type="SUPFAM" id="SSF46785">
    <property type="entry name" value="Winged helix' DNA-binding domain"/>
    <property type="match status" value="1"/>
</dbReference>
<feature type="domain" description="HTH hxlR-type" evidence="4">
    <location>
        <begin position="40"/>
        <end position="138"/>
    </location>
</feature>
<dbReference type="PANTHER" id="PTHR33204:SF29">
    <property type="entry name" value="TRANSCRIPTIONAL REGULATOR"/>
    <property type="match status" value="1"/>
</dbReference>
<evidence type="ECO:0000259" key="4">
    <source>
        <dbReference type="PROSITE" id="PS51118"/>
    </source>
</evidence>
<evidence type="ECO:0000256" key="1">
    <source>
        <dbReference type="ARBA" id="ARBA00023015"/>
    </source>
</evidence>
<gene>
    <name evidence="5" type="ORF">LXM26_24630</name>
</gene>
<dbReference type="Gene3D" id="1.10.10.10">
    <property type="entry name" value="Winged helix-like DNA-binding domain superfamily/Winged helix DNA-binding domain"/>
    <property type="match status" value="1"/>
</dbReference>
<comment type="caution">
    <text evidence="5">The sequence shown here is derived from an EMBL/GenBank/DDBJ whole genome shotgun (WGS) entry which is preliminary data.</text>
</comment>
<keyword evidence="1" id="KW-0805">Transcription regulation</keyword>
<dbReference type="PANTHER" id="PTHR33204">
    <property type="entry name" value="TRANSCRIPTIONAL REGULATOR, MARR FAMILY"/>
    <property type="match status" value="1"/>
</dbReference>
<dbReference type="PROSITE" id="PS51118">
    <property type="entry name" value="HTH_HXLR"/>
    <property type="match status" value="1"/>
</dbReference>
<organism evidence="5 6">
    <name type="scientific">Dyadobacter chenwenxiniae</name>
    <dbReference type="NCBI Taxonomy" id="2906456"/>
    <lineage>
        <taxon>Bacteria</taxon>
        <taxon>Pseudomonadati</taxon>
        <taxon>Bacteroidota</taxon>
        <taxon>Cytophagia</taxon>
        <taxon>Cytophagales</taxon>
        <taxon>Spirosomataceae</taxon>
        <taxon>Dyadobacter</taxon>
    </lineage>
</organism>
<evidence type="ECO:0000256" key="3">
    <source>
        <dbReference type="ARBA" id="ARBA00023163"/>
    </source>
</evidence>
<proteinExistence type="predicted"/>
<name>A0A9X1THF4_9BACT</name>
<dbReference type="GO" id="GO:0003677">
    <property type="term" value="F:DNA binding"/>
    <property type="evidence" value="ECO:0007669"/>
    <property type="project" value="UniProtKB-KW"/>
</dbReference>
<evidence type="ECO:0000256" key="2">
    <source>
        <dbReference type="ARBA" id="ARBA00023125"/>
    </source>
</evidence>
<evidence type="ECO:0000313" key="6">
    <source>
        <dbReference type="Proteomes" id="UP001139000"/>
    </source>
</evidence>
<sequence>MFHKETNLVSISNLLLLGNNTETGNIMVTKGNNQNDFKNCPITATMEVIGGKWKPLILYNLTLGTRRFGELSVRIPAISRKVLTEQLKELERDGLVIRQQFKEMPPRVEYSLTEKSNSLVAVFKEIAKWGNQNLLINQE</sequence>
<dbReference type="EMBL" id="JAJTTC010000008">
    <property type="protein sequence ID" value="MCF0064720.1"/>
    <property type="molecule type" value="Genomic_DNA"/>
</dbReference>
<evidence type="ECO:0000313" key="5">
    <source>
        <dbReference type="EMBL" id="MCF0064720.1"/>
    </source>
</evidence>